<dbReference type="InterPro" id="IPR001208">
    <property type="entry name" value="MCM_dom"/>
</dbReference>
<reference evidence="5" key="1">
    <citation type="submission" date="2020-10" db="EMBL/GenBank/DDBJ databases">
        <authorList>
            <person name="Gilroy R."/>
        </authorList>
    </citation>
    <scope>NUCLEOTIDE SEQUENCE</scope>
    <source>
        <strain evidence="5">F6-4510</strain>
    </source>
</reference>
<keyword evidence="2" id="KW-0547">Nucleotide-binding</keyword>
<gene>
    <name evidence="5" type="ORF">IAC55_02425</name>
</gene>
<dbReference type="InterPro" id="IPR003593">
    <property type="entry name" value="AAA+_ATPase"/>
</dbReference>
<dbReference type="InterPro" id="IPR025158">
    <property type="entry name" value="Mg_chelat-rel_C"/>
</dbReference>
<dbReference type="AlphaFoldDB" id="A0A9D9H2L8"/>
<dbReference type="InterPro" id="IPR000523">
    <property type="entry name" value="Mg_chelatse_chII-like_cat_dom"/>
</dbReference>
<dbReference type="PRINTS" id="PR01657">
    <property type="entry name" value="MCMFAMILY"/>
</dbReference>
<evidence type="ECO:0000259" key="4">
    <source>
        <dbReference type="SMART" id="SM00382"/>
    </source>
</evidence>
<keyword evidence="3" id="KW-0067">ATP-binding</keyword>
<dbReference type="Pfam" id="PF13335">
    <property type="entry name" value="Mg_chelatase_C"/>
    <property type="match status" value="1"/>
</dbReference>
<accession>A0A9D9H2L8</accession>
<dbReference type="GO" id="GO:0005524">
    <property type="term" value="F:ATP binding"/>
    <property type="evidence" value="ECO:0007669"/>
    <property type="project" value="UniProtKB-KW"/>
</dbReference>
<dbReference type="Proteomes" id="UP000823611">
    <property type="component" value="Unassembled WGS sequence"/>
</dbReference>
<comment type="caution">
    <text evidence="5">The sequence shown here is derived from an EMBL/GenBank/DDBJ whole genome shotgun (WGS) entry which is preliminary data.</text>
</comment>
<dbReference type="SMART" id="SM00382">
    <property type="entry name" value="AAA"/>
    <property type="match status" value="1"/>
</dbReference>
<reference evidence="5" key="2">
    <citation type="journal article" date="2021" name="PeerJ">
        <title>Extensive microbial diversity within the chicken gut microbiome revealed by metagenomics and culture.</title>
        <authorList>
            <person name="Gilroy R."/>
            <person name="Ravi A."/>
            <person name="Getino M."/>
            <person name="Pursley I."/>
            <person name="Horton D.L."/>
            <person name="Alikhan N.F."/>
            <person name="Baker D."/>
            <person name="Gharbi K."/>
            <person name="Hall N."/>
            <person name="Watson M."/>
            <person name="Adriaenssens E.M."/>
            <person name="Foster-Nyarko E."/>
            <person name="Jarju S."/>
            <person name="Secka A."/>
            <person name="Antonio M."/>
            <person name="Oren A."/>
            <person name="Chaudhuri R.R."/>
            <person name="La Ragione R."/>
            <person name="Hildebrand F."/>
            <person name="Pallen M.J."/>
        </authorList>
    </citation>
    <scope>NUCLEOTIDE SEQUENCE</scope>
    <source>
        <strain evidence="5">F6-4510</strain>
    </source>
</reference>
<evidence type="ECO:0000313" key="5">
    <source>
        <dbReference type="EMBL" id="MBO8434166.1"/>
    </source>
</evidence>
<dbReference type="InterPro" id="IPR020568">
    <property type="entry name" value="Ribosomal_Su5_D2-typ_SF"/>
</dbReference>
<dbReference type="PANTHER" id="PTHR32039:SF7">
    <property type="entry name" value="COMPETENCE PROTEIN COMM"/>
    <property type="match status" value="1"/>
</dbReference>
<dbReference type="SUPFAM" id="SSF52540">
    <property type="entry name" value="P-loop containing nucleoside triphosphate hydrolases"/>
    <property type="match status" value="1"/>
</dbReference>
<proteinExistence type="inferred from homology"/>
<evidence type="ECO:0000256" key="2">
    <source>
        <dbReference type="ARBA" id="ARBA00022741"/>
    </source>
</evidence>
<dbReference type="InterPro" id="IPR045006">
    <property type="entry name" value="CHLI-like"/>
</dbReference>
<name>A0A9D9H2L8_9FIRM</name>
<protein>
    <submittedName>
        <fullName evidence="5">YifB family Mg chelatase-like AAA ATPase</fullName>
    </submittedName>
</protein>
<dbReference type="Pfam" id="PF13541">
    <property type="entry name" value="ChlI"/>
    <property type="match status" value="1"/>
</dbReference>
<evidence type="ECO:0000256" key="1">
    <source>
        <dbReference type="ARBA" id="ARBA00006354"/>
    </source>
</evidence>
<dbReference type="NCBIfam" id="TIGR00368">
    <property type="entry name" value="YifB family Mg chelatase-like AAA ATPase"/>
    <property type="match status" value="1"/>
</dbReference>
<dbReference type="InterPro" id="IPR004482">
    <property type="entry name" value="Mg_chelat-rel"/>
</dbReference>
<evidence type="ECO:0000313" key="6">
    <source>
        <dbReference type="Proteomes" id="UP000823611"/>
    </source>
</evidence>
<organism evidence="5 6">
    <name type="scientific">Candidatus Fimicola merdigallinarum</name>
    <dbReference type="NCBI Taxonomy" id="2840819"/>
    <lineage>
        <taxon>Bacteria</taxon>
        <taxon>Bacillati</taxon>
        <taxon>Bacillota</taxon>
        <taxon>Clostridia</taxon>
        <taxon>Lachnospirales</taxon>
        <taxon>Lachnospiraceae</taxon>
        <taxon>Lachnospiraceae incertae sedis</taxon>
        <taxon>Candidatus Fimicola</taxon>
    </lineage>
</organism>
<dbReference type="Gene3D" id="3.40.50.300">
    <property type="entry name" value="P-loop containing nucleotide triphosphate hydrolases"/>
    <property type="match status" value="1"/>
</dbReference>
<dbReference type="Pfam" id="PF01078">
    <property type="entry name" value="Mg_chelatase"/>
    <property type="match status" value="1"/>
</dbReference>
<dbReference type="CDD" id="cd00009">
    <property type="entry name" value="AAA"/>
    <property type="match status" value="1"/>
</dbReference>
<evidence type="ECO:0000256" key="3">
    <source>
        <dbReference type="ARBA" id="ARBA00022840"/>
    </source>
</evidence>
<dbReference type="InterPro" id="IPR014721">
    <property type="entry name" value="Ribsml_uS5_D2-typ_fold_subgr"/>
</dbReference>
<dbReference type="InterPro" id="IPR027417">
    <property type="entry name" value="P-loop_NTPase"/>
</dbReference>
<dbReference type="EMBL" id="JADIMX010000047">
    <property type="protein sequence ID" value="MBO8434166.1"/>
    <property type="molecule type" value="Genomic_DNA"/>
</dbReference>
<sequence>MLSKIVSCALFGLDGHKIDVEVDISNGLPAFDIVGLPDSAIKESKERVKTAIRNSGIQFPVKRITVNLAPADIRKEGPCFDLPIAMGILACMGVIDVKKTNGFMISGELSLDGSIRPVNGILPMVSYIYNQGIENFIIPYENRDEAVFIKNANIYPVKNIAELIGFFKGTTKIEPYTSENVLNYKPINSFDFCDVKGQENVKRAVEVAVAGYHNILLTGPPGSGKTMVAKRIPSIMPNLSFEESINITKIYSVAGLLKNKSSLIRERPFRSPHHTISSTALSGGGRIPKPGEVSLATGGILFLDELPEFQRNSLEVLRQPLEDRQVTISRANGTLTYPADFMLVTAMNPCPCGYYGTGDKCRCTMNEIIRYNNKISGPLLDRIDIQVDVAPVNYENLDSDLKSESSESIRERILKAQEIQRERFKNDSILFNSQMTAPLIDKYCKLGNQEKMIMKKAFDSLGLSARGYHKILKLSRTIADLDGAENINAKHLAEAIQYRNLDRNNFM</sequence>
<feature type="domain" description="AAA+ ATPase" evidence="4">
    <location>
        <begin position="211"/>
        <end position="393"/>
    </location>
</feature>
<dbReference type="SUPFAM" id="SSF54211">
    <property type="entry name" value="Ribosomal protein S5 domain 2-like"/>
    <property type="match status" value="1"/>
</dbReference>
<dbReference type="GO" id="GO:0003677">
    <property type="term" value="F:DNA binding"/>
    <property type="evidence" value="ECO:0007669"/>
    <property type="project" value="InterPro"/>
</dbReference>
<comment type="similarity">
    <text evidence="1">Belongs to the Mg-chelatase subunits D/I family. ComM subfamily.</text>
</comment>
<dbReference type="PANTHER" id="PTHR32039">
    <property type="entry name" value="MAGNESIUM-CHELATASE SUBUNIT CHLI"/>
    <property type="match status" value="1"/>
</dbReference>
<dbReference type="Gene3D" id="3.30.230.10">
    <property type="match status" value="1"/>
</dbReference>